<dbReference type="RefSeq" id="WP_208817893.1">
    <property type="nucleotide sequence ID" value="NZ_WVUH01000624.1"/>
</dbReference>
<protein>
    <submittedName>
        <fullName evidence="2">Anti-sigma factor</fullName>
    </submittedName>
</protein>
<feature type="domain" description="Anti-sigma K factor RskA C-terminal" evidence="1">
    <location>
        <begin position="2"/>
        <end position="137"/>
    </location>
</feature>
<evidence type="ECO:0000313" key="3">
    <source>
        <dbReference type="Proteomes" id="UP000823521"/>
    </source>
</evidence>
<dbReference type="PANTHER" id="PTHR37461:SF1">
    <property type="entry name" value="ANTI-SIGMA-K FACTOR RSKA"/>
    <property type="match status" value="1"/>
</dbReference>
<keyword evidence="3" id="KW-1185">Reference proteome</keyword>
<evidence type="ECO:0000313" key="2">
    <source>
        <dbReference type="EMBL" id="MBO4210837.1"/>
    </source>
</evidence>
<dbReference type="Proteomes" id="UP000823521">
    <property type="component" value="Unassembled WGS sequence"/>
</dbReference>
<reference evidence="2 3" key="1">
    <citation type="submission" date="2019-12" db="EMBL/GenBank/DDBJ databases">
        <title>Whole genome sequencing of endophytic Actinobacterium Micromonospora sp. MPMI6T.</title>
        <authorList>
            <person name="Evv R."/>
            <person name="Podile A.R."/>
        </authorList>
    </citation>
    <scope>NUCLEOTIDE SEQUENCE [LARGE SCALE GENOMIC DNA]</scope>
    <source>
        <strain evidence="2 3">MPMI6</strain>
    </source>
</reference>
<dbReference type="EMBL" id="WVUH01000624">
    <property type="protein sequence ID" value="MBO4210837.1"/>
    <property type="molecule type" value="Genomic_DNA"/>
</dbReference>
<dbReference type="InterPro" id="IPR051474">
    <property type="entry name" value="Anti-sigma-K/W_factor"/>
</dbReference>
<comment type="caution">
    <text evidence="2">The sequence shown here is derived from an EMBL/GenBank/DDBJ whole genome shotgun (WGS) entry which is preliminary data.</text>
</comment>
<dbReference type="InterPro" id="IPR018764">
    <property type="entry name" value="RskA_C"/>
</dbReference>
<sequence>VAAGAGAGAWEIQEERVRQERATAEAARLRADEIRAVLAAPDAVLRTEGVAGGGRVTVVASASRDRAVAVLAGLAEPGPGRAYQLWLLDGTGASSSGVLRAGETTTTMLIDGVRGKSRFGVTEEPAGGSAQPTTTPVVLMPVT</sequence>
<proteinExistence type="predicted"/>
<name>A0ABS3W234_MICEH</name>
<evidence type="ECO:0000259" key="1">
    <source>
        <dbReference type="Pfam" id="PF10099"/>
    </source>
</evidence>
<gene>
    <name evidence="2" type="ORF">GSF22_33320</name>
</gene>
<dbReference type="Pfam" id="PF10099">
    <property type="entry name" value="RskA_C"/>
    <property type="match status" value="1"/>
</dbReference>
<feature type="non-terminal residue" evidence="2">
    <location>
        <position position="1"/>
    </location>
</feature>
<accession>A0ABS3W234</accession>
<organism evidence="2 3">
    <name type="scientific">Micromonospora echinofusca</name>
    <dbReference type="NCBI Taxonomy" id="47858"/>
    <lineage>
        <taxon>Bacteria</taxon>
        <taxon>Bacillati</taxon>
        <taxon>Actinomycetota</taxon>
        <taxon>Actinomycetes</taxon>
        <taxon>Micromonosporales</taxon>
        <taxon>Micromonosporaceae</taxon>
        <taxon>Micromonospora</taxon>
    </lineage>
</organism>
<dbReference type="PANTHER" id="PTHR37461">
    <property type="entry name" value="ANTI-SIGMA-K FACTOR RSKA"/>
    <property type="match status" value="1"/>
</dbReference>